<name>A0ABM4A565_ZIZJJ</name>
<dbReference type="Proteomes" id="UP001652623">
    <property type="component" value="Chromosome 3"/>
</dbReference>
<dbReference type="InterPro" id="IPR013210">
    <property type="entry name" value="LRR_N_plant-typ"/>
</dbReference>
<dbReference type="Pfam" id="PF12819">
    <property type="entry name" value="Malectin_like"/>
    <property type="match status" value="1"/>
</dbReference>
<evidence type="ECO:0000313" key="12">
    <source>
        <dbReference type="RefSeq" id="XP_060671869.1"/>
    </source>
</evidence>
<evidence type="ECO:0000256" key="6">
    <source>
        <dbReference type="ARBA" id="ARBA00022989"/>
    </source>
</evidence>
<dbReference type="InterPro" id="IPR032675">
    <property type="entry name" value="LRR_dom_sf"/>
</dbReference>
<organism evidence="11 12">
    <name type="scientific">Ziziphus jujuba</name>
    <name type="common">Chinese jujube</name>
    <name type="synonym">Ziziphus sativa</name>
    <dbReference type="NCBI Taxonomy" id="326968"/>
    <lineage>
        <taxon>Eukaryota</taxon>
        <taxon>Viridiplantae</taxon>
        <taxon>Streptophyta</taxon>
        <taxon>Embryophyta</taxon>
        <taxon>Tracheophyta</taxon>
        <taxon>Spermatophyta</taxon>
        <taxon>Magnoliopsida</taxon>
        <taxon>eudicotyledons</taxon>
        <taxon>Gunneridae</taxon>
        <taxon>Pentapetalae</taxon>
        <taxon>rosids</taxon>
        <taxon>fabids</taxon>
        <taxon>Rosales</taxon>
        <taxon>Rhamnaceae</taxon>
        <taxon>Paliureae</taxon>
        <taxon>Ziziphus</taxon>
    </lineage>
</organism>
<evidence type="ECO:0000256" key="8">
    <source>
        <dbReference type="SAM" id="SignalP"/>
    </source>
</evidence>
<evidence type="ECO:0000256" key="1">
    <source>
        <dbReference type="ARBA" id="ARBA00004167"/>
    </source>
</evidence>
<dbReference type="Gene3D" id="3.80.10.10">
    <property type="entry name" value="Ribonuclease Inhibitor"/>
    <property type="match status" value="1"/>
</dbReference>
<feature type="domain" description="Malectin-like" evidence="10">
    <location>
        <begin position="34"/>
        <end position="352"/>
    </location>
</feature>
<evidence type="ECO:0000259" key="9">
    <source>
        <dbReference type="Pfam" id="PF08263"/>
    </source>
</evidence>
<dbReference type="InterPro" id="IPR001611">
    <property type="entry name" value="Leu-rich_rpt"/>
</dbReference>
<feature type="chain" id="PRO_5046845855" evidence="8">
    <location>
        <begin position="24"/>
        <end position="521"/>
    </location>
</feature>
<keyword evidence="2" id="KW-0433">Leucine-rich repeat</keyword>
<proteinExistence type="predicted"/>
<feature type="domain" description="Leucine-rich repeat-containing N-terminal plant-type" evidence="9">
    <location>
        <begin position="364"/>
        <end position="400"/>
    </location>
</feature>
<dbReference type="Pfam" id="PF00560">
    <property type="entry name" value="LRR_1"/>
    <property type="match status" value="1"/>
</dbReference>
<keyword evidence="5" id="KW-0677">Repeat</keyword>
<keyword evidence="7" id="KW-0472">Membrane</keyword>
<evidence type="ECO:0000256" key="5">
    <source>
        <dbReference type="ARBA" id="ARBA00022737"/>
    </source>
</evidence>
<dbReference type="SUPFAM" id="SSF52058">
    <property type="entry name" value="L domain-like"/>
    <property type="match status" value="1"/>
</dbReference>
<reference evidence="12" key="1">
    <citation type="submission" date="2025-08" db="UniProtKB">
        <authorList>
            <consortium name="RefSeq"/>
        </authorList>
    </citation>
    <scope>IDENTIFICATION</scope>
    <source>
        <tissue evidence="12">Seedling</tissue>
    </source>
</reference>
<dbReference type="PANTHER" id="PTHR45631">
    <property type="entry name" value="OS07G0107800 PROTEIN-RELATED"/>
    <property type="match status" value="1"/>
</dbReference>
<evidence type="ECO:0000259" key="10">
    <source>
        <dbReference type="Pfam" id="PF12819"/>
    </source>
</evidence>
<evidence type="ECO:0000256" key="4">
    <source>
        <dbReference type="ARBA" id="ARBA00022729"/>
    </source>
</evidence>
<dbReference type="Gene3D" id="2.60.120.430">
    <property type="entry name" value="Galactose-binding lectin"/>
    <property type="match status" value="1"/>
</dbReference>
<protein>
    <submittedName>
        <fullName evidence="12">Leucine-rich repeat receptor-like serine/threonine-protein kinase At2g14510 isoform X1</fullName>
    </submittedName>
</protein>
<keyword evidence="4 8" id="KW-0732">Signal</keyword>
<evidence type="ECO:0000256" key="2">
    <source>
        <dbReference type="ARBA" id="ARBA00022614"/>
    </source>
</evidence>
<dbReference type="GeneID" id="107423044"/>
<accession>A0ABM4A565</accession>
<gene>
    <name evidence="12" type="primary">LOC107423044</name>
</gene>
<keyword evidence="3" id="KW-0812">Transmembrane</keyword>
<feature type="signal peptide" evidence="8">
    <location>
        <begin position="1"/>
        <end position="23"/>
    </location>
</feature>
<keyword evidence="11" id="KW-1185">Reference proteome</keyword>
<dbReference type="RefSeq" id="XP_060671869.1">
    <property type="nucleotide sequence ID" value="XM_060815886.1"/>
</dbReference>
<dbReference type="InterPro" id="IPR024788">
    <property type="entry name" value="Malectin-like_Carb-bd_dom"/>
</dbReference>
<evidence type="ECO:0000256" key="3">
    <source>
        <dbReference type="ARBA" id="ARBA00022692"/>
    </source>
</evidence>
<keyword evidence="6" id="KW-1133">Transmembrane helix</keyword>
<evidence type="ECO:0000256" key="7">
    <source>
        <dbReference type="ARBA" id="ARBA00023136"/>
    </source>
</evidence>
<dbReference type="Pfam" id="PF08263">
    <property type="entry name" value="LRRNT_2"/>
    <property type="match status" value="1"/>
</dbReference>
<comment type="subcellular location">
    <subcellularLocation>
        <location evidence="1">Membrane</location>
        <topology evidence="1">Single-pass membrane protein</topology>
    </subcellularLocation>
</comment>
<dbReference type="PANTHER" id="PTHR45631:SF3">
    <property type="entry name" value="OS05G0393100 PROTEIN"/>
    <property type="match status" value="1"/>
</dbReference>
<sequence length="521" mass="57078">MSTLFFLFFTISIFSFLPFSSLSQPPPPPKAIRIDCGAIGKSEYDGNLWLPDAQFVSAGTPKVITTPVSVPILSTLRSFPLLNNRNKKFCYTVNVYHGAKYMVRTTYYYGGINGKDSPPVFDQMVDGTLWSEVNTTADYADGLSSPYEGVFLAQGKTMSVCIGANNYTDSDPFISALEFVILKDSFYNTTDFNKYGLGLVARNSFGYSGPIIRYPDDEFDRSWAPFGKSNPTSNRNVSVSGFWNHPPAKIFQTELTSGQSKPLDLDWPPFSLQNSTYYIALYFAHDSNSSRESSRMFNISINGITYYSNLNVTPAGLVVFATQWPLSGHTRLTLTPSVDSKFGPSINGGEVFGLLTLGGRTVTRDVIALVKFRDKLQNPPVDWNGDPCYPQKYSWTGVTCAEGKGNQTRVVSLNLTGMGLSGSVSASVANLTALTDILLGNNRLSGTIPDLSSLKFIRKLHLEDNQFNGEIPSSLGKIEKLQELVDVYGLLGRPGCCGQLAVKRAGGRVLEELADSFGPRP</sequence>
<evidence type="ECO:0000313" key="11">
    <source>
        <dbReference type="Proteomes" id="UP001652623"/>
    </source>
</evidence>